<dbReference type="PRINTS" id="PR00990">
    <property type="entry name" value="RIBOKINASE"/>
</dbReference>
<evidence type="ECO:0000313" key="6">
    <source>
        <dbReference type="Proteomes" id="UP000178254"/>
    </source>
</evidence>
<dbReference type="STRING" id="1798709.A2538_02655"/>
<dbReference type="SUPFAM" id="SSF53613">
    <property type="entry name" value="Ribokinase-like"/>
    <property type="match status" value="1"/>
</dbReference>
<keyword evidence="3" id="KW-0418">Kinase</keyword>
<proteinExistence type="inferred from homology"/>
<dbReference type="InterPro" id="IPR002139">
    <property type="entry name" value="Ribo/fructo_kinase"/>
</dbReference>
<comment type="similarity">
    <text evidence="1">Belongs to the carbohydrate kinase PfkB family.</text>
</comment>
<dbReference type="Gene3D" id="3.40.1190.20">
    <property type="match status" value="1"/>
</dbReference>
<feature type="domain" description="Carbohydrate kinase PfkB" evidence="4">
    <location>
        <begin position="38"/>
        <end position="305"/>
    </location>
</feature>
<organism evidence="5 6">
    <name type="scientific">Candidatus Magasanikbacteria bacterium RIFOXYD2_FULL_41_14</name>
    <dbReference type="NCBI Taxonomy" id="1798709"/>
    <lineage>
        <taxon>Bacteria</taxon>
        <taxon>Candidatus Magasanikiibacteriota</taxon>
    </lineage>
</organism>
<dbReference type="GO" id="GO:0016301">
    <property type="term" value="F:kinase activity"/>
    <property type="evidence" value="ECO:0007669"/>
    <property type="project" value="UniProtKB-KW"/>
</dbReference>
<dbReference type="InterPro" id="IPR002173">
    <property type="entry name" value="Carboh/pur_kinase_PfkB_CS"/>
</dbReference>
<evidence type="ECO:0000256" key="1">
    <source>
        <dbReference type="ARBA" id="ARBA00010688"/>
    </source>
</evidence>
<dbReference type="Proteomes" id="UP000178254">
    <property type="component" value="Unassembled WGS sequence"/>
</dbReference>
<sequence length="328" mass="35498">MKQLIIIGDAVIDTQVMIDDASVECDFDHGRCRLCLDYAAKVPVKESFQTVGGDGANVAVGVSKLGFSTALLTDIGADSNGQIILSTLKKAKVDTNLISISKKTPTRYSVVLNFKGERTILSQHSKRDYVWPKNFPPTDWIYLTGLSEGLKPLHETLLKYIAKHATVCLAYTPGSHQLKHSVADIRALLPAVDTLIVNLEEAEKILNTTLKKEKTVAALIHELLKLGPDEVVITDAARGAYAGNIDDVYHLESFPIKVVSKTGAGDAFSSGYLAAKINGHSPQVALQWGIANSCGVISAVGAQAGLLNRKELEKMIKKYSNIKSEKIN</sequence>
<keyword evidence="2" id="KW-0808">Transferase</keyword>
<reference evidence="5 6" key="1">
    <citation type="journal article" date="2016" name="Nat. Commun.">
        <title>Thousands of microbial genomes shed light on interconnected biogeochemical processes in an aquifer system.</title>
        <authorList>
            <person name="Anantharaman K."/>
            <person name="Brown C.T."/>
            <person name="Hug L.A."/>
            <person name="Sharon I."/>
            <person name="Castelle C.J."/>
            <person name="Probst A.J."/>
            <person name="Thomas B.C."/>
            <person name="Singh A."/>
            <person name="Wilkins M.J."/>
            <person name="Karaoz U."/>
            <person name="Brodie E.L."/>
            <person name="Williams K.H."/>
            <person name="Hubbard S.S."/>
            <person name="Banfield J.F."/>
        </authorList>
    </citation>
    <scope>NUCLEOTIDE SEQUENCE [LARGE SCALE GENOMIC DNA]</scope>
</reference>
<gene>
    <name evidence="5" type="ORF">A2538_02655</name>
</gene>
<evidence type="ECO:0000259" key="4">
    <source>
        <dbReference type="Pfam" id="PF00294"/>
    </source>
</evidence>
<evidence type="ECO:0000256" key="3">
    <source>
        <dbReference type="ARBA" id="ARBA00022777"/>
    </source>
</evidence>
<protein>
    <recommendedName>
        <fullName evidence="4">Carbohydrate kinase PfkB domain-containing protein</fullName>
    </recommendedName>
</protein>
<dbReference type="InterPro" id="IPR029056">
    <property type="entry name" value="Ribokinase-like"/>
</dbReference>
<dbReference type="PANTHER" id="PTHR10584">
    <property type="entry name" value="SUGAR KINASE"/>
    <property type="match status" value="1"/>
</dbReference>
<dbReference type="EMBL" id="MFRE01000022">
    <property type="protein sequence ID" value="OGH93757.1"/>
    <property type="molecule type" value="Genomic_DNA"/>
</dbReference>
<comment type="caution">
    <text evidence="5">The sequence shown here is derived from an EMBL/GenBank/DDBJ whole genome shotgun (WGS) entry which is preliminary data.</text>
</comment>
<dbReference type="InterPro" id="IPR011611">
    <property type="entry name" value="PfkB_dom"/>
</dbReference>
<evidence type="ECO:0000256" key="2">
    <source>
        <dbReference type="ARBA" id="ARBA00022679"/>
    </source>
</evidence>
<dbReference type="PANTHER" id="PTHR10584:SF166">
    <property type="entry name" value="RIBOKINASE"/>
    <property type="match status" value="1"/>
</dbReference>
<dbReference type="Pfam" id="PF00294">
    <property type="entry name" value="PfkB"/>
    <property type="match status" value="1"/>
</dbReference>
<dbReference type="AlphaFoldDB" id="A0A1F6PC56"/>
<name>A0A1F6PC56_9BACT</name>
<evidence type="ECO:0000313" key="5">
    <source>
        <dbReference type="EMBL" id="OGH93757.1"/>
    </source>
</evidence>
<accession>A0A1F6PC56</accession>
<dbReference type="PROSITE" id="PS00583">
    <property type="entry name" value="PFKB_KINASES_1"/>
    <property type="match status" value="1"/>
</dbReference>
<dbReference type="GO" id="GO:0006796">
    <property type="term" value="P:phosphate-containing compound metabolic process"/>
    <property type="evidence" value="ECO:0007669"/>
    <property type="project" value="UniProtKB-ARBA"/>
</dbReference>